<sequence length="509" mass="56231">MMDMELDAVNTQPEATSPMRPRSPNDSEHAQLPTGEQDPAALPTKLTARLYASHFLSTWNSRLFEFGAVLFLASIFPDTLLPMSVYALVRSAAAILFAQAVGSWIDCGERLAVVRVSIVGQRVSVALSCQLFWVLELRKGQLTDTVQHGLFAIVVLLACVEKLCSMMNLISVERDWVVVITEGNENARRTLNARMRRIDLLCKLLGPLAISTVAFASIQIAIWATLSMNLAAVAVEYVFIAQVYKMAPALRRPTNTLTGNQVPSDVVLPSGGRLRTAAYQVLPISSLPFYFNHPAFLPSFALSLLYLTALSFSGQMITYLISVGYTSLHVGLARTTSTVFELSATWLAPRLMGRIGVIRAGIWSLSWQMIWLAAATFWFFSNFHGMGTNTVISATGLALGVALSRVGLWGYDLSAQNIVQDEVEMEHRGTFSTVETSFQNLFEMFSYLTTVIFSRPDQFRWPVVISVIAVYLSGGLYAMFVRKRRGHLFHAPPSACLCTKRESRTGSLL</sequence>
<evidence type="ECO:0000256" key="8">
    <source>
        <dbReference type="SAM" id="MobiDB-lite"/>
    </source>
</evidence>
<name>A0AAJ0HC53_9PEZI</name>
<comment type="similarity">
    <text evidence="2 7">Belongs to the ferroportin (FP) (TC 2.A.100) family. SLC40A subfamily.</text>
</comment>
<evidence type="ECO:0000256" key="6">
    <source>
        <dbReference type="ARBA" id="ARBA00023136"/>
    </source>
</evidence>
<feature type="region of interest" description="Disordered" evidence="8">
    <location>
        <begin position="1"/>
        <end position="38"/>
    </location>
</feature>
<dbReference type="SUPFAM" id="SSF103473">
    <property type="entry name" value="MFS general substrate transporter"/>
    <property type="match status" value="1"/>
</dbReference>
<comment type="subcellular location">
    <subcellularLocation>
        <location evidence="1 7">Membrane</location>
        <topology evidence="1 7">Multi-pass membrane protein</topology>
    </subcellularLocation>
</comment>
<evidence type="ECO:0000313" key="9">
    <source>
        <dbReference type="EMBL" id="KAK3346873.1"/>
    </source>
</evidence>
<feature type="transmembrane region" description="Helical" evidence="7">
    <location>
        <begin position="360"/>
        <end position="380"/>
    </location>
</feature>
<dbReference type="InterPro" id="IPR009716">
    <property type="entry name" value="Ferroportin-1"/>
</dbReference>
<keyword evidence="10" id="KW-1185">Reference proteome</keyword>
<keyword evidence="5 7" id="KW-1133">Transmembrane helix</keyword>
<dbReference type="CDD" id="cd17480">
    <property type="entry name" value="MFS_SLC40A1_like"/>
    <property type="match status" value="1"/>
</dbReference>
<gene>
    <name evidence="9" type="ORF">B0T25DRAFT_289878</name>
</gene>
<dbReference type="Proteomes" id="UP001275084">
    <property type="component" value="Unassembled WGS sequence"/>
</dbReference>
<feature type="transmembrane region" description="Helical" evidence="7">
    <location>
        <begin position="204"/>
        <end position="224"/>
    </location>
</feature>
<dbReference type="AlphaFoldDB" id="A0AAJ0HC53"/>
<reference evidence="9" key="1">
    <citation type="journal article" date="2023" name="Mol. Phylogenet. Evol.">
        <title>Genome-scale phylogeny and comparative genomics of the fungal order Sordariales.</title>
        <authorList>
            <person name="Hensen N."/>
            <person name="Bonometti L."/>
            <person name="Westerberg I."/>
            <person name="Brannstrom I.O."/>
            <person name="Guillou S."/>
            <person name="Cros-Aarteil S."/>
            <person name="Calhoun S."/>
            <person name="Haridas S."/>
            <person name="Kuo A."/>
            <person name="Mondo S."/>
            <person name="Pangilinan J."/>
            <person name="Riley R."/>
            <person name="LaButti K."/>
            <person name="Andreopoulos B."/>
            <person name="Lipzen A."/>
            <person name="Chen C."/>
            <person name="Yan M."/>
            <person name="Daum C."/>
            <person name="Ng V."/>
            <person name="Clum A."/>
            <person name="Steindorff A."/>
            <person name="Ohm R.A."/>
            <person name="Martin F."/>
            <person name="Silar P."/>
            <person name="Natvig D.O."/>
            <person name="Lalanne C."/>
            <person name="Gautier V."/>
            <person name="Ament-Velasquez S.L."/>
            <person name="Kruys A."/>
            <person name="Hutchinson M.I."/>
            <person name="Powell A.J."/>
            <person name="Barry K."/>
            <person name="Miller A.N."/>
            <person name="Grigoriev I.V."/>
            <person name="Debuchy R."/>
            <person name="Gladieux P."/>
            <person name="Hiltunen Thoren M."/>
            <person name="Johannesson H."/>
        </authorList>
    </citation>
    <scope>NUCLEOTIDE SEQUENCE</scope>
    <source>
        <strain evidence="9">CBS 955.72</strain>
    </source>
</reference>
<comment type="function">
    <text evidence="7">May be involved in iron transport and iron homeostasis.</text>
</comment>
<evidence type="ECO:0000256" key="5">
    <source>
        <dbReference type="ARBA" id="ARBA00022989"/>
    </source>
</evidence>
<proteinExistence type="inferred from homology"/>
<evidence type="ECO:0000256" key="4">
    <source>
        <dbReference type="ARBA" id="ARBA00022692"/>
    </source>
</evidence>
<dbReference type="PANTHER" id="PTHR11660:SF57">
    <property type="entry name" value="SOLUTE CARRIER FAMILY 40 MEMBER"/>
    <property type="match status" value="1"/>
</dbReference>
<feature type="transmembrane region" description="Helical" evidence="7">
    <location>
        <begin position="295"/>
        <end position="321"/>
    </location>
</feature>
<protein>
    <recommendedName>
        <fullName evidence="7">Solute carrier family 40 member</fullName>
    </recommendedName>
</protein>
<keyword evidence="3 7" id="KW-0813">Transport</keyword>
<evidence type="ECO:0000256" key="1">
    <source>
        <dbReference type="ARBA" id="ARBA00004141"/>
    </source>
</evidence>
<keyword evidence="6 7" id="KW-0472">Membrane</keyword>
<feature type="transmembrane region" description="Helical" evidence="7">
    <location>
        <begin position="459"/>
        <end position="480"/>
    </location>
</feature>
<organism evidence="9 10">
    <name type="scientific">Lasiosphaeria hispida</name>
    <dbReference type="NCBI Taxonomy" id="260671"/>
    <lineage>
        <taxon>Eukaryota</taxon>
        <taxon>Fungi</taxon>
        <taxon>Dikarya</taxon>
        <taxon>Ascomycota</taxon>
        <taxon>Pezizomycotina</taxon>
        <taxon>Sordariomycetes</taxon>
        <taxon>Sordariomycetidae</taxon>
        <taxon>Sordariales</taxon>
        <taxon>Lasiosphaeriaceae</taxon>
        <taxon>Lasiosphaeria</taxon>
    </lineage>
</organism>
<evidence type="ECO:0000313" key="10">
    <source>
        <dbReference type="Proteomes" id="UP001275084"/>
    </source>
</evidence>
<accession>A0AAJ0HC53</accession>
<evidence type="ECO:0000256" key="2">
    <source>
        <dbReference type="ARBA" id="ARBA00006279"/>
    </source>
</evidence>
<keyword evidence="4 7" id="KW-0812">Transmembrane</keyword>
<evidence type="ECO:0000256" key="3">
    <source>
        <dbReference type="ARBA" id="ARBA00022448"/>
    </source>
</evidence>
<comment type="caution">
    <text evidence="7">Lacks conserved residue(s) required for the propagation of feature annotation.</text>
</comment>
<keyword evidence="7" id="KW-0406">Ion transport</keyword>
<dbReference type="PANTHER" id="PTHR11660">
    <property type="entry name" value="SOLUTE CARRIER FAMILY 40 MEMBER"/>
    <property type="match status" value="1"/>
</dbReference>
<evidence type="ECO:0000256" key="7">
    <source>
        <dbReference type="RuleBase" id="RU365065"/>
    </source>
</evidence>
<dbReference type="GO" id="GO:0005381">
    <property type="term" value="F:iron ion transmembrane transporter activity"/>
    <property type="evidence" value="ECO:0007669"/>
    <property type="project" value="UniProtKB-UniRule"/>
</dbReference>
<dbReference type="GO" id="GO:0016020">
    <property type="term" value="C:membrane"/>
    <property type="evidence" value="ECO:0007669"/>
    <property type="project" value="UniProtKB-SubCell"/>
</dbReference>
<dbReference type="EMBL" id="JAUIQD010000006">
    <property type="protein sequence ID" value="KAK3346873.1"/>
    <property type="molecule type" value="Genomic_DNA"/>
</dbReference>
<comment type="caution">
    <text evidence="9">The sequence shown here is derived from an EMBL/GenBank/DDBJ whole genome shotgun (WGS) entry which is preliminary data.</text>
</comment>
<reference evidence="9" key="2">
    <citation type="submission" date="2023-06" db="EMBL/GenBank/DDBJ databases">
        <authorList>
            <consortium name="Lawrence Berkeley National Laboratory"/>
            <person name="Haridas S."/>
            <person name="Hensen N."/>
            <person name="Bonometti L."/>
            <person name="Westerberg I."/>
            <person name="Brannstrom I.O."/>
            <person name="Guillou S."/>
            <person name="Cros-Aarteil S."/>
            <person name="Calhoun S."/>
            <person name="Kuo A."/>
            <person name="Mondo S."/>
            <person name="Pangilinan J."/>
            <person name="Riley R."/>
            <person name="Labutti K."/>
            <person name="Andreopoulos B."/>
            <person name="Lipzen A."/>
            <person name="Chen C."/>
            <person name="Yanf M."/>
            <person name="Daum C."/>
            <person name="Ng V."/>
            <person name="Clum A."/>
            <person name="Steindorff A."/>
            <person name="Ohm R."/>
            <person name="Martin F."/>
            <person name="Silar P."/>
            <person name="Natvig D."/>
            <person name="Lalanne C."/>
            <person name="Gautier V."/>
            <person name="Ament-Velasquez S.L."/>
            <person name="Kruys A."/>
            <person name="Hutchinson M.I."/>
            <person name="Powell A.J."/>
            <person name="Barry K."/>
            <person name="Miller A.N."/>
            <person name="Grigoriev I.V."/>
            <person name="Debuchy R."/>
            <person name="Gladieux P."/>
            <person name="Thoren M.H."/>
            <person name="Johannesson H."/>
        </authorList>
    </citation>
    <scope>NUCLEOTIDE SEQUENCE</scope>
    <source>
        <strain evidence="9">CBS 955.72</strain>
    </source>
</reference>
<dbReference type="InterPro" id="IPR036259">
    <property type="entry name" value="MFS_trans_sf"/>
</dbReference>
<dbReference type="Pfam" id="PF06963">
    <property type="entry name" value="FPN1"/>
    <property type="match status" value="1"/>
</dbReference>